<proteinExistence type="predicted"/>
<reference evidence="2" key="2">
    <citation type="submission" date="2013-10" db="EMBL/GenBank/DDBJ databases">
        <authorList>
            <person name="Aslett M."/>
        </authorList>
    </citation>
    <scope>NUCLEOTIDE SEQUENCE [LARGE SCALE GENOMIC DNA]</scope>
    <source>
        <strain evidence="2">Houghton</strain>
    </source>
</reference>
<sequence>MQPPELRLYSRAELLELLEKDISNIVDEKQKHLAGSEESWWHLCSADPTFPFYIIPTKEFVVALAAYLASRVKRIRSDTGGTASNCSKCQCSKARAPAAGESSSSCCNHWDSNRPITILECGAGTGIMAAHLLPLLHQHLQPVQQQPGPLQQQQQLQQEAPDTEQTGRAKSLFNEQDYKAARSKMHDDCNSLGAPILSAGSNSPKTGKPALPVFAYVASEPRTELQWCPTALAASRDGCRLAMERHCPQLVICCWMPFNVDWTEKARASCCGCCRCMRRQSCATELQHHHSRCQVQEYILIGHAEGGLVGRPLETWGMSCSEANHLPLGVDYEVPQALPQGQQRSAPCSPSEETSCPGTDEKAVKELSNEKKGGRKRRRGSEDEDYKGRNGREWKSANSFRSIPPDAPAAEEVAAQAIGGDTQSLNCATPTEQQLVGDFGGVGQELLPLRSRPYYVEGFVRLPPLPAEKDAETEMGEQIECGLLKELQRAQPLSRFDSLHSLLAGVPSTSPIVVFRRKRSQGDI</sequence>
<reference evidence="2" key="1">
    <citation type="submission" date="2013-10" db="EMBL/GenBank/DDBJ databases">
        <title>Genomic analysis of the causative agents of coccidiosis in chickens.</title>
        <authorList>
            <person name="Reid A.J."/>
            <person name="Blake D."/>
            <person name="Billington K."/>
            <person name="Browne H."/>
            <person name="Dunn M."/>
            <person name="Hung S."/>
            <person name="Kawahara F."/>
            <person name="Miranda-Saavedra D."/>
            <person name="Mourier T."/>
            <person name="Nagra H."/>
            <person name="Otto T.D."/>
            <person name="Rawlings N."/>
            <person name="Sanchez A."/>
            <person name="Sanders M."/>
            <person name="Subramaniam C."/>
            <person name="Tay Y."/>
            <person name="Dear P."/>
            <person name="Doerig C."/>
            <person name="Gruber A."/>
            <person name="Parkinson J."/>
            <person name="Shirley M."/>
            <person name="Wan K.L."/>
            <person name="Berriman M."/>
            <person name="Tomley F."/>
            <person name="Pain A."/>
        </authorList>
    </citation>
    <scope>NUCLEOTIDE SEQUENCE [LARGE SCALE GENOMIC DNA]</scope>
    <source>
        <strain evidence="2">Houghton</strain>
    </source>
</reference>
<evidence type="ECO:0000256" key="1">
    <source>
        <dbReference type="SAM" id="MobiDB-lite"/>
    </source>
</evidence>
<dbReference type="OrthoDB" id="330082at2759"/>
<dbReference type="Proteomes" id="UP000018201">
    <property type="component" value="Unassembled WGS sequence"/>
</dbReference>
<dbReference type="VEuPathDB" id="ToxoDB:EPH_0028570"/>
<gene>
    <name evidence="2" type="ORF">EPH_0028570</name>
</gene>
<feature type="compositionally biased region" description="Polar residues" evidence="1">
    <location>
        <begin position="340"/>
        <end position="357"/>
    </location>
</feature>
<accession>U6GC70</accession>
<feature type="region of interest" description="Disordered" evidence="1">
    <location>
        <begin position="143"/>
        <end position="168"/>
    </location>
</feature>
<evidence type="ECO:0000313" key="2">
    <source>
        <dbReference type="EMBL" id="CDI76933.1"/>
    </source>
</evidence>
<feature type="compositionally biased region" description="Basic and acidic residues" evidence="1">
    <location>
        <begin position="386"/>
        <end position="395"/>
    </location>
</feature>
<dbReference type="EMBL" id="HG691412">
    <property type="protein sequence ID" value="CDI76933.1"/>
    <property type="molecule type" value="Genomic_DNA"/>
</dbReference>
<name>U6GC70_9EIME</name>
<organism evidence="2 3">
    <name type="scientific">Eimeria praecox</name>
    <dbReference type="NCBI Taxonomy" id="51316"/>
    <lineage>
        <taxon>Eukaryota</taxon>
        <taxon>Sar</taxon>
        <taxon>Alveolata</taxon>
        <taxon>Apicomplexa</taxon>
        <taxon>Conoidasida</taxon>
        <taxon>Coccidia</taxon>
        <taxon>Eucoccidiorida</taxon>
        <taxon>Eimeriorina</taxon>
        <taxon>Eimeriidae</taxon>
        <taxon>Eimeria</taxon>
    </lineage>
</organism>
<keyword evidence="3" id="KW-1185">Reference proteome</keyword>
<feature type="region of interest" description="Disordered" evidence="1">
    <location>
        <begin position="340"/>
        <end position="401"/>
    </location>
</feature>
<protein>
    <submittedName>
        <fullName evidence="2">Uncharacterized protein</fullName>
    </submittedName>
</protein>
<evidence type="ECO:0000313" key="3">
    <source>
        <dbReference type="Proteomes" id="UP000018201"/>
    </source>
</evidence>
<dbReference type="AlphaFoldDB" id="U6GC70"/>
<feature type="compositionally biased region" description="Basic and acidic residues" evidence="1">
    <location>
        <begin position="359"/>
        <end position="372"/>
    </location>
</feature>
<feature type="compositionally biased region" description="Low complexity" evidence="1">
    <location>
        <begin position="143"/>
        <end position="158"/>
    </location>
</feature>